<evidence type="ECO:0000256" key="9">
    <source>
        <dbReference type="ARBA" id="ARBA00022777"/>
    </source>
</evidence>
<keyword evidence="11 16" id="KW-1133">Transmembrane helix</keyword>
<keyword evidence="20" id="KW-1185">Reference proteome</keyword>
<dbReference type="GeneID" id="24589014"/>
<feature type="transmembrane region" description="Helical" evidence="16">
    <location>
        <begin position="133"/>
        <end position="159"/>
    </location>
</feature>
<dbReference type="FunFam" id="1.10.510.10:FF:000304">
    <property type="entry name" value="Receptor protein serine/threonine kinase"/>
    <property type="match status" value="1"/>
</dbReference>
<organism evidence="19 20">
    <name type="scientific">Schistosoma haematobium</name>
    <name type="common">Blood fluke</name>
    <dbReference type="NCBI Taxonomy" id="6185"/>
    <lineage>
        <taxon>Eukaryota</taxon>
        <taxon>Metazoa</taxon>
        <taxon>Spiralia</taxon>
        <taxon>Lophotrochozoa</taxon>
        <taxon>Platyhelminthes</taxon>
        <taxon>Trematoda</taxon>
        <taxon>Digenea</taxon>
        <taxon>Strigeidida</taxon>
        <taxon>Schistosomatoidea</taxon>
        <taxon>Schistosomatidae</taxon>
        <taxon>Schistosoma</taxon>
    </lineage>
</organism>
<dbReference type="Pfam" id="PF00069">
    <property type="entry name" value="Pkinase"/>
    <property type="match status" value="1"/>
</dbReference>
<dbReference type="PROSITE" id="PS50011">
    <property type="entry name" value="PROTEIN_KINASE_DOM"/>
    <property type="match status" value="1"/>
</dbReference>
<dbReference type="CDD" id="cd14143">
    <property type="entry name" value="STKc_TGFbR1_ACVR1b_ACVR1c"/>
    <property type="match status" value="1"/>
</dbReference>
<dbReference type="RefSeq" id="XP_051066936.1">
    <property type="nucleotide sequence ID" value="XM_051216356.1"/>
</dbReference>
<dbReference type="Proteomes" id="UP000471633">
    <property type="component" value="Unassembled WGS sequence"/>
</dbReference>
<evidence type="ECO:0000256" key="14">
    <source>
        <dbReference type="PROSITE-ProRule" id="PRU10141"/>
    </source>
</evidence>
<evidence type="ECO:0000259" key="18">
    <source>
        <dbReference type="PROSITE" id="PS51256"/>
    </source>
</evidence>
<dbReference type="InterPro" id="IPR011009">
    <property type="entry name" value="Kinase-like_dom_sf"/>
</dbReference>
<dbReference type="SUPFAM" id="SSF56112">
    <property type="entry name" value="Protein kinase-like (PK-like)"/>
    <property type="match status" value="1"/>
</dbReference>
<dbReference type="PROSITE" id="PS00107">
    <property type="entry name" value="PROTEIN_KINASE_ATP"/>
    <property type="match status" value="1"/>
</dbReference>
<feature type="region of interest" description="Disordered" evidence="15">
    <location>
        <begin position="756"/>
        <end position="789"/>
    </location>
</feature>
<evidence type="ECO:0000313" key="20">
    <source>
        <dbReference type="Proteomes" id="UP000471633"/>
    </source>
</evidence>
<evidence type="ECO:0000256" key="10">
    <source>
        <dbReference type="ARBA" id="ARBA00022840"/>
    </source>
</evidence>
<comment type="subcellular location">
    <subcellularLocation>
        <location evidence="1">Membrane</location>
        <topology evidence="1">Single-pass type I membrane protein</topology>
    </subcellularLocation>
</comment>
<evidence type="ECO:0000256" key="7">
    <source>
        <dbReference type="ARBA" id="ARBA00022729"/>
    </source>
</evidence>
<dbReference type="GO" id="GO:0043235">
    <property type="term" value="C:receptor complex"/>
    <property type="evidence" value="ECO:0007669"/>
    <property type="project" value="TreeGrafter"/>
</dbReference>
<reference evidence="19" key="4">
    <citation type="journal article" date="2022" name="PLoS Pathog.">
        <title>Chromosome-level genome of Schistosoma haematobium underpins genome-wide explorations of molecular variation.</title>
        <authorList>
            <person name="Stroehlein A.J."/>
            <person name="Korhonen P.K."/>
            <person name="Lee V.V."/>
            <person name="Ralph S.A."/>
            <person name="Mentink-Kane M."/>
            <person name="You H."/>
            <person name="McManus D.P."/>
            <person name="Tchuente L.T."/>
            <person name="Stothard J.R."/>
            <person name="Kaur P."/>
            <person name="Dudchenko O."/>
            <person name="Aiden E.L."/>
            <person name="Yang B."/>
            <person name="Yang H."/>
            <person name="Emery A.M."/>
            <person name="Webster B.L."/>
            <person name="Brindley P.J."/>
            <person name="Rollinson D."/>
            <person name="Chang B.C.H."/>
            <person name="Gasser R.B."/>
            <person name="Young N.D."/>
        </authorList>
    </citation>
    <scope>NUCLEOTIDE SEQUENCE</scope>
</reference>
<dbReference type="InterPro" id="IPR000719">
    <property type="entry name" value="Prot_kinase_dom"/>
</dbReference>
<evidence type="ECO:0000256" key="16">
    <source>
        <dbReference type="SAM" id="Phobius"/>
    </source>
</evidence>
<dbReference type="SMART" id="SM00220">
    <property type="entry name" value="S_TKc"/>
    <property type="match status" value="1"/>
</dbReference>
<dbReference type="PROSITE" id="PS00108">
    <property type="entry name" value="PROTEIN_KINASE_ST"/>
    <property type="match status" value="1"/>
</dbReference>
<keyword evidence="4" id="KW-0723">Serine/threonine-protein kinase</keyword>
<evidence type="ECO:0000256" key="4">
    <source>
        <dbReference type="ARBA" id="ARBA00022527"/>
    </source>
</evidence>
<reference evidence="19" key="1">
    <citation type="journal article" date="2012" name="Nat. Genet.">
        <title>Whole-genome sequence of Schistosoma haematobium.</title>
        <authorList>
            <person name="Young N.D."/>
            <person name="Jex A.R."/>
            <person name="Li B."/>
            <person name="Liu S."/>
            <person name="Yang L."/>
            <person name="Xiong Z."/>
            <person name="Li Y."/>
            <person name="Cantacessi C."/>
            <person name="Hall R.S."/>
            <person name="Xu X."/>
            <person name="Chen F."/>
            <person name="Wu X."/>
            <person name="Zerlotini A."/>
            <person name="Oliveira G."/>
            <person name="Hofmann A."/>
            <person name="Zhang G."/>
            <person name="Fang X."/>
            <person name="Kang Y."/>
            <person name="Campbell B.E."/>
            <person name="Loukas A."/>
            <person name="Ranganathan S."/>
            <person name="Rollinson D."/>
            <person name="Rinaldi G."/>
            <person name="Brindley P.J."/>
            <person name="Yang H."/>
            <person name="Wang J."/>
            <person name="Wang J."/>
            <person name="Gasser R.B."/>
        </authorList>
    </citation>
    <scope>NUCLEOTIDE SEQUENCE</scope>
</reference>
<reference evidence="19" key="3">
    <citation type="submission" date="2021-06" db="EMBL/GenBank/DDBJ databases">
        <title>Chromosome-level genome assembly for S. haematobium.</title>
        <authorList>
            <person name="Stroehlein A.J."/>
        </authorList>
    </citation>
    <scope>NUCLEOTIDE SEQUENCE</scope>
</reference>
<dbReference type="GO" id="GO:0004675">
    <property type="term" value="F:transmembrane receptor protein serine/threonine kinase activity"/>
    <property type="evidence" value="ECO:0007669"/>
    <property type="project" value="UniProtKB-EC"/>
</dbReference>
<keyword evidence="13 19" id="KW-0675">Receptor</keyword>
<dbReference type="InterPro" id="IPR008271">
    <property type="entry name" value="Ser/Thr_kinase_AS"/>
</dbReference>
<keyword evidence="7" id="KW-0732">Signal</keyword>
<dbReference type="PROSITE" id="PS51256">
    <property type="entry name" value="GS"/>
    <property type="match status" value="1"/>
</dbReference>
<dbReference type="Gene3D" id="1.10.510.10">
    <property type="entry name" value="Transferase(Phosphotransferase) domain 1"/>
    <property type="match status" value="1"/>
</dbReference>
<evidence type="ECO:0000256" key="5">
    <source>
        <dbReference type="ARBA" id="ARBA00022679"/>
    </source>
</evidence>
<dbReference type="EMBL" id="AMPZ03000005">
    <property type="protein sequence ID" value="KAH9583691.1"/>
    <property type="molecule type" value="Genomic_DNA"/>
</dbReference>
<keyword evidence="9" id="KW-0418">Kinase</keyword>
<keyword evidence="6 16" id="KW-0812">Transmembrane</keyword>
<keyword evidence="10 14" id="KW-0067">ATP-binding</keyword>
<dbReference type="GO" id="GO:0005524">
    <property type="term" value="F:ATP binding"/>
    <property type="evidence" value="ECO:0007669"/>
    <property type="project" value="UniProtKB-UniRule"/>
</dbReference>
<dbReference type="GO" id="GO:0005886">
    <property type="term" value="C:plasma membrane"/>
    <property type="evidence" value="ECO:0007669"/>
    <property type="project" value="TreeGrafter"/>
</dbReference>
<evidence type="ECO:0000256" key="13">
    <source>
        <dbReference type="ARBA" id="ARBA00023170"/>
    </source>
</evidence>
<dbReference type="InterPro" id="IPR000333">
    <property type="entry name" value="TGFB_receptor"/>
</dbReference>
<evidence type="ECO:0000259" key="17">
    <source>
        <dbReference type="PROSITE" id="PS50011"/>
    </source>
</evidence>
<dbReference type="PANTHER" id="PTHR23255">
    <property type="entry name" value="TRANSFORMING GROWTH FACTOR-BETA RECEPTOR TYPE I AND II"/>
    <property type="match status" value="1"/>
</dbReference>
<keyword evidence="5" id="KW-0808">Transferase</keyword>
<dbReference type="Gene3D" id="3.30.200.20">
    <property type="entry name" value="Phosphorylase Kinase, domain 1"/>
    <property type="match status" value="1"/>
</dbReference>
<evidence type="ECO:0000256" key="3">
    <source>
        <dbReference type="ARBA" id="ARBA00012401"/>
    </source>
</evidence>
<evidence type="ECO:0000256" key="2">
    <source>
        <dbReference type="ARBA" id="ARBA00009605"/>
    </source>
</evidence>
<evidence type="ECO:0000256" key="1">
    <source>
        <dbReference type="ARBA" id="ARBA00004479"/>
    </source>
</evidence>
<dbReference type="EC" id="2.7.11.30" evidence="3"/>
<gene>
    <name evidence="19" type="primary">ACVR1C_1</name>
    <name evidence="19" type="ORF">MS3_00008020</name>
</gene>
<evidence type="ECO:0000256" key="8">
    <source>
        <dbReference type="ARBA" id="ARBA00022741"/>
    </source>
</evidence>
<dbReference type="AlphaFoldDB" id="A0A922INW6"/>
<evidence type="ECO:0000256" key="12">
    <source>
        <dbReference type="ARBA" id="ARBA00023136"/>
    </source>
</evidence>
<dbReference type="KEGG" id="shx:MS3_00008020"/>
<feature type="compositionally biased region" description="Low complexity" evidence="15">
    <location>
        <begin position="779"/>
        <end position="789"/>
    </location>
</feature>
<dbReference type="GO" id="GO:0071363">
    <property type="term" value="P:cellular response to growth factor stimulus"/>
    <property type="evidence" value="ECO:0007669"/>
    <property type="project" value="TreeGrafter"/>
</dbReference>
<feature type="domain" description="Protein kinase" evidence="17">
    <location>
        <begin position="304"/>
        <end position="608"/>
    </location>
</feature>
<comment type="caution">
    <text evidence="19">The sequence shown here is derived from an EMBL/GenBank/DDBJ whole genome shotgun (WGS) entry which is preliminary data.</text>
</comment>
<proteinExistence type="inferred from homology"/>
<dbReference type="InterPro" id="IPR017441">
    <property type="entry name" value="Protein_kinase_ATP_BS"/>
</dbReference>
<evidence type="ECO:0000256" key="15">
    <source>
        <dbReference type="SAM" id="MobiDB-lite"/>
    </source>
</evidence>
<feature type="binding site" evidence="14">
    <location>
        <position position="331"/>
    </location>
    <ligand>
        <name>ATP</name>
        <dbReference type="ChEBI" id="CHEBI:30616"/>
    </ligand>
</feature>
<comment type="similarity">
    <text evidence="2">Belongs to the protein kinase superfamily. TKL Ser/Thr protein kinase family. TGFB receptor subfamily.</text>
</comment>
<keyword evidence="12 16" id="KW-0472">Membrane</keyword>
<dbReference type="InterPro" id="IPR003605">
    <property type="entry name" value="GS_dom"/>
</dbReference>
<feature type="domain" description="GS" evidence="18">
    <location>
        <begin position="271"/>
        <end position="303"/>
    </location>
</feature>
<sequence length="789" mass="87962">MECMLLLCPAANQSDCRPCSPLSKEHQKNWNKYIDLLLSNWEDKLHLPTYYRELKTHPFCCTPGPGYSCRLNLIHEPRKEPRQFYDLTCAKDDFFTPIKCQQDNDIRCCSEKHCNVPSSEELMLLVKDNPSNLYLVAISLLTILCIILCIVSGTFYFLLRRKSARQKQITSQNGITSDHLWTSDNIDNQYLKGPVQVPDALTVNNTCPENARVFSNDPSAVSAGITSRGASSLSHFGSSALGATPGNINSCSNSPTGAMTITSSGSNSAMPTTGTIPADLMDHTCSGSGSGKPLLVQRTVARQVQLEERIGEGRYGVVWRGVWQGDLVAAKIFSSRDERSWFRETDIYQTVMLRHANILGFIAADNKDTGLSTQLWLITDYHPLGSLYEFLQQHCLTPFALLRAVASITNGLAHLHMEITGTQGKPAIAHRDLKSRNILVKMDGECCIGDLGFALKLDSSMNTALEINSNSDRVGTKRYMAPEVLDNTIRLTSPEAFKQADMYSLGLVFWEVTRRCYVRNLFGPDEYQLPYQDLVSADPSVEEMKSVVCEQGLRPGLPAIWSKHEIIRALQDIMSECWYASPSARLSAMRVKKSLAGVRKQLDTNPALSDFSHTNYLPPEATDKLPFGIIRCPSVPRNTMNNTNTNTTNNKQINLLPNLTSTNSIGTTVGNKLLISGSHNNTTYNDSNNPLLTTTITITPPTMLDSNIHHRNCQCNDDNNILYSSLLYNNGNISSYWSNCEYDKLLLFNIHNNSNNNNNNANPPPPPPHHHHHHHEKSNNNNDNNSKHL</sequence>
<evidence type="ECO:0000256" key="11">
    <source>
        <dbReference type="ARBA" id="ARBA00022989"/>
    </source>
</evidence>
<dbReference type="Pfam" id="PF08515">
    <property type="entry name" value="TGF_beta_GS"/>
    <property type="match status" value="1"/>
</dbReference>
<evidence type="ECO:0000313" key="19">
    <source>
        <dbReference type="EMBL" id="KAH9583691.1"/>
    </source>
</evidence>
<keyword evidence="8 14" id="KW-0547">Nucleotide-binding</keyword>
<accession>A0A922INW6</accession>
<name>A0A922INW6_SCHHA</name>
<reference evidence="19" key="2">
    <citation type="journal article" date="2019" name="Gigascience">
        <title>High-quality Schistosoma haematobium genome achieved by single-molecule and long-range sequencing.</title>
        <authorList>
            <person name="Stroehlein A.J."/>
            <person name="Korhonen P.K."/>
            <person name="Chong T.M."/>
            <person name="Lim Y.L."/>
            <person name="Chan K.G."/>
            <person name="Webster B."/>
            <person name="Rollinson D."/>
            <person name="Brindley P.J."/>
            <person name="Gasser R.B."/>
            <person name="Young N.D."/>
        </authorList>
    </citation>
    <scope>NUCLEOTIDE SEQUENCE</scope>
</reference>
<dbReference type="CTD" id="24589014"/>
<protein>
    <recommendedName>
        <fullName evidence="3">receptor protein serine/threonine kinase</fullName>
        <ecNumber evidence="3">2.7.11.30</ecNumber>
    </recommendedName>
</protein>
<dbReference type="SMART" id="SM00467">
    <property type="entry name" value="GS"/>
    <property type="match status" value="1"/>
</dbReference>
<dbReference type="PANTHER" id="PTHR23255:SF71">
    <property type="entry name" value="RECEPTOR PROTEIN SERINE_THREONINE KINASE"/>
    <property type="match status" value="1"/>
</dbReference>
<evidence type="ECO:0000256" key="6">
    <source>
        <dbReference type="ARBA" id="ARBA00022692"/>
    </source>
</evidence>